<dbReference type="AlphaFoldDB" id="A0A7K9I0A5"/>
<dbReference type="Gene3D" id="1.10.1410.10">
    <property type="match status" value="1"/>
</dbReference>
<reference evidence="1 2" key="1">
    <citation type="submission" date="2019-09" db="EMBL/GenBank/DDBJ databases">
        <title>Bird 10,000 Genomes (B10K) Project - Family phase.</title>
        <authorList>
            <person name="Zhang G."/>
        </authorList>
    </citation>
    <scope>NUCLEOTIDE SEQUENCE [LARGE SCALE GENOMIC DNA]</scope>
    <source>
        <strain evidence="1">B10K-DU-001-16</strain>
        <tissue evidence="1">Muscle</tissue>
    </source>
</reference>
<dbReference type="GO" id="GO:0031123">
    <property type="term" value="P:RNA 3'-end processing"/>
    <property type="evidence" value="ECO:0007669"/>
    <property type="project" value="TreeGrafter"/>
</dbReference>
<name>A0A7K9I0A5_9PICI</name>
<gene>
    <name evidence="1" type="primary">Tut1</name>
    <name evidence="1" type="ORF">BUCCAP_R16044</name>
</gene>
<dbReference type="PANTHER" id="PTHR12271:SF127">
    <property type="entry name" value="SPECKLE TARGETED PIP5K1A-REGULATED POLY(A) POLYMERASE"/>
    <property type="match status" value="1"/>
</dbReference>
<dbReference type="GO" id="GO:1990817">
    <property type="term" value="F:poly(A) RNA polymerase activity"/>
    <property type="evidence" value="ECO:0007669"/>
    <property type="project" value="TreeGrafter"/>
</dbReference>
<dbReference type="OrthoDB" id="2274644at2759"/>
<evidence type="ECO:0000313" key="2">
    <source>
        <dbReference type="Proteomes" id="UP000534107"/>
    </source>
</evidence>
<dbReference type="EMBL" id="VWZO01015425">
    <property type="protein sequence ID" value="NXH18635.1"/>
    <property type="molecule type" value="Genomic_DNA"/>
</dbReference>
<keyword evidence="2" id="KW-1185">Reference proteome</keyword>
<dbReference type="SUPFAM" id="SSF81631">
    <property type="entry name" value="PAP/OAS1 substrate-binding domain"/>
    <property type="match status" value="1"/>
</dbReference>
<dbReference type="Proteomes" id="UP000534107">
    <property type="component" value="Unassembled WGS sequence"/>
</dbReference>
<proteinExistence type="predicted"/>
<protein>
    <submittedName>
        <fullName evidence="1">STPAP polymerase</fullName>
    </submittedName>
</protein>
<evidence type="ECO:0000313" key="1">
    <source>
        <dbReference type="EMBL" id="NXH18635.1"/>
    </source>
</evidence>
<feature type="non-terminal residue" evidence="1">
    <location>
        <position position="264"/>
    </location>
</feature>
<feature type="non-terminal residue" evidence="1">
    <location>
        <position position="1"/>
    </location>
</feature>
<dbReference type="PANTHER" id="PTHR12271">
    <property type="entry name" value="POLY A POLYMERASE CID PAP -RELATED"/>
    <property type="match status" value="1"/>
</dbReference>
<accession>A0A7K9I0A5</accession>
<sequence length="264" mass="28368">RLALFNSRFLRLCCDADARVRPLAYTIRLWAKQQGLAGNPSGGGSLLTNYALSLLVIFFLQSCDPPVLPSLQQLQELAGPEDQAMVSGWDCSFPRDASLLEPSSNRQSASELLAEFFQRFSSFPFPARLISVRSGTASPLPAQPSPGGLRLGAFNLQDPLELSHNVAANVGARTCARFRSCCLQAASCCRSLRFRRRASKDGRAWGLLKLFQGLGGGGAAPGSFLIPIHWAGGPASASQLDGGGRRSRFRQVCGAVGFVLRELL</sequence>
<organism evidence="1 2">
    <name type="scientific">Bucco capensis</name>
    <name type="common">collared puffbird</name>
    <dbReference type="NCBI Taxonomy" id="135168"/>
    <lineage>
        <taxon>Eukaryota</taxon>
        <taxon>Metazoa</taxon>
        <taxon>Chordata</taxon>
        <taxon>Craniata</taxon>
        <taxon>Vertebrata</taxon>
        <taxon>Euteleostomi</taxon>
        <taxon>Archelosauria</taxon>
        <taxon>Archosauria</taxon>
        <taxon>Dinosauria</taxon>
        <taxon>Saurischia</taxon>
        <taxon>Theropoda</taxon>
        <taxon>Coelurosauria</taxon>
        <taxon>Aves</taxon>
        <taxon>Neognathae</taxon>
        <taxon>Neoaves</taxon>
        <taxon>Telluraves</taxon>
        <taxon>Coraciimorphae</taxon>
        <taxon>Piciformes</taxon>
        <taxon>Bucconidae</taxon>
        <taxon>Bucco</taxon>
    </lineage>
</organism>
<comment type="caution">
    <text evidence="1">The sequence shown here is derived from an EMBL/GenBank/DDBJ whole genome shotgun (WGS) entry which is preliminary data.</text>
</comment>
<dbReference type="GO" id="GO:0016607">
    <property type="term" value="C:nuclear speck"/>
    <property type="evidence" value="ECO:0007669"/>
    <property type="project" value="TreeGrafter"/>
</dbReference>